<dbReference type="Proteomes" id="UP000530571">
    <property type="component" value="Unassembled WGS sequence"/>
</dbReference>
<evidence type="ECO:0000256" key="1">
    <source>
        <dbReference type="SAM" id="Phobius"/>
    </source>
</evidence>
<dbReference type="GO" id="GO:0030288">
    <property type="term" value="C:outer membrane-bounded periplasmic space"/>
    <property type="evidence" value="ECO:0007669"/>
    <property type="project" value="TreeGrafter"/>
</dbReference>
<dbReference type="SUPFAM" id="SSF140869">
    <property type="entry name" value="GUN4-like"/>
    <property type="match status" value="1"/>
</dbReference>
<protein>
    <recommendedName>
        <fullName evidence="2">GUN4-like domain-containing protein</fullName>
    </recommendedName>
</protein>
<dbReference type="Gene3D" id="1.25.40.620">
    <property type="match status" value="1"/>
</dbReference>
<evidence type="ECO:0000259" key="2">
    <source>
        <dbReference type="Pfam" id="PF05419"/>
    </source>
</evidence>
<dbReference type="InterPro" id="IPR008629">
    <property type="entry name" value="GUN4-like"/>
</dbReference>
<dbReference type="EMBL" id="JACIDZ010000002">
    <property type="protein sequence ID" value="MBB4120896.1"/>
    <property type="molecule type" value="Genomic_DNA"/>
</dbReference>
<keyword evidence="1" id="KW-1133">Transmembrane helix</keyword>
<name>A0A7W6P926_9HYPH</name>
<comment type="caution">
    <text evidence="3">The sequence shown here is derived from an EMBL/GenBank/DDBJ whole genome shotgun (WGS) entry which is preliminary data.</text>
</comment>
<dbReference type="RefSeq" id="WP_183482821.1">
    <property type="nucleotide sequence ID" value="NZ_JACIDZ010000002.1"/>
</dbReference>
<dbReference type="GO" id="GO:0046906">
    <property type="term" value="F:tetrapyrrole binding"/>
    <property type="evidence" value="ECO:0007669"/>
    <property type="project" value="TreeGrafter"/>
</dbReference>
<gene>
    <name evidence="3" type="ORF">GGR30_000807</name>
</gene>
<keyword evidence="4" id="KW-1185">Reference proteome</keyword>
<evidence type="ECO:0000313" key="3">
    <source>
        <dbReference type="EMBL" id="MBB4120896.1"/>
    </source>
</evidence>
<proteinExistence type="predicted"/>
<dbReference type="AlphaFoldDB" id="A0A7W6P926"/>
<accession>A0A7W6P926</accession>
<dbReference type="PANTHER" id="PTHR34800:SF1">
    <property type="entry name" value="TETRAPYRROLE-BINDING PROTEIN, CHLOROPLASTIC"/>
    <property type="match status" value="1"/>
</dbReference>
<dbReference type="PANTHER" id="PTHR34800">
    <property type="entry name" value="TETRAPYRROLE-BINDING PROTEIN, CHLOROPLASTIC"/>
    <property type="match status" value="1"/>
</dbReference>
<feature type="domain" description="GUN4-like" evidence="2">
    <location>
        <begin position="38"/>
        <end position="173"/>
    </location>
</feature>
<dbReference type="Pfam" id="PF05419">
    <property type="entry name" value="GUN4"/>
    <property type="match status" value="1"/>
</dbReference>
<evidence type="ECO:0000313" key="4">
    <source>
        <dbReference type="Proteomes" id="UP000530571"/>
    </source>
</evidence>
<dbReference type="Gene3D" id="1.10.10.1770">
    <property type="entry name" value="Gun4-like"/>
    <property type="match status" value="1"/>
</dbReference>
<organism evidence="3 4">
    <name type="scientific">Martelella radicis</name>
    <dbReference type="NCBI Taxonomy" id="1397476"/>
    <lineage>
        <taxon>Bacteria</taxon>
        <taxon>Pseudomonadati</taxon>
        <taxon>Pseudomonadota</taxon>
        <taxon>Alphaproteobacteria</taxon>
        <taxon>Hyphomicrobiales</taxon>
        <taxon>Aurantimonadaceae</taxon>
        <taxon>Martelella</taxon>
    </lineage>
</organism>
<reference evidence="3 4" key="1">
    <citation type="submission" date="2020-08" db="EMBL/GenBank/DDBJ databases">
        <title>Genomic Encyclopedia of Type Strains, Phase IV (KMG-IV): sequencing the most valuable type-strain genomes for metagenomic binning, comparative biology and taxonomic classification.</title>
        <authorList>
            <person name="Goeker M."/>
        </authorList>
    </citation>
    <scope>NUCLEOTIDE SEQUENCE [LARGE SCALE GENOMIC DNA]</scope>
    <source>
        <strain evidence="3 4">DSM 28101</strain>
    </source>
</reference>
<dbReference type="InterPro" id="IPR037215">
    <property type="entry name" value="GUN4-like_sf"/>
</dbReference>
<keyword evidence="1" id="KW-0472">Membrane</keyword>
<keyword evidence="1" id="KW-0812">Transmembrane</keyword>
<feature type="transmembrane region" description="Helical" evidence="1">
    <location>
        <begin position="9"/>
        <end position="28"/>
    </location>
</feature>
<sequence length="208" mass="22840">MRHFRENKTLIAAGGIFLIIVISALTFLKPKGMHDPAARYDQLRAYLQSGDFRAANTEASEITLVLAGRTNEGWLGVEDVERLPCADIAYMDMLFSEASGGRFGLTAQRQVLDDLPETTPDGVLLSSAPEALVAFGDAVGWRENGAWISYDDMRFSPADAPKGHLPVFKPRDGIRIPFKSRDGRPQRGGALYDLLTSRLETCRPEIAG</sequence>
<dbReference type="CDD" id="cd16383">
    <property type="entry name" value="GUN4"/>
    <property type="match status" value="1"/>
</dbReference>